<keyword evidence="1" id="KW-0812">Transmembrane</keyword>
<reference evidence="2" key="1">
    <citation type="submission" date="2020-10" db="EMBL/GenBank/DDBJ databases">
        <authorList>
            <person name="Gilroy R."/>
        </authorList>
    </citation>
    <scope>NUCLEOTIDE SEQUENCE</scope>
    <source>
        <strain evidence="2">USAMLcec3-3695</strain>
    </source>
</reference>
<accession>A0A9D1SEG7</accession>
<evidence type="ECO:0000313" key="2">
    <source>
        <dbReference type="EMBL" id="HIU57126.1"/>
    </source>
</evidence>
<organism evidence="2 3">
    <name type="scientific">Candidatus Ornithomonoglobus merdipullorum</name>
    <dbReference type="NCBI Taxonomy" id="2840895"/>
    <lineage>
        <taxon>Bacteria</taxon>
        <taxon>Bacillati</taxon>
        <taxon>Bacillota</taxon>
        <taxon>Clostridia</taxon>
        <taxon>Candidatus Ornithomonoglobus</taxon>
    </lineage>
</organism>
<feature type="transmembrane region" description="Helical" evidence="1">
    <location>
        <begin position="116"/>
        <end position="137"/>
    </location>
</feature>
<feature type="transmembrane region" description="Helical" evidence="1">
    <location>
        <begin position="173"/>
        <end position="196"/>
    </location>
</feature>
<name>A0A9D1SEG7_9FIRM</name>
<feature type="transmembrane region" description="Helical" evidence="1">
    <location>
        <begin position="144"/>
        <end position="161"/>
    </location>
</feature>
<sequence length="201" mass="22704">MRALLLKDLYLTIRYHWYMVPISLMMFTIAVIGYGNIFFEVYPLIFAALIPDSLIAEDKSCGWIEYVNIMPFSRKQYVSAKYIYSAIIFAVILAFVFISHSVRFAVGNGSVPGTEILFAAAWLLLAPTVTMPLIFRLGSGRARISYIAAALVIGAIVPIYTDAELMYRLQPSVHIAAMLISLLLFAVSWLLSIKFFERREL</sequence>
<dbReference type="InterPro" id="IPR025699">
    <property type="entry name" value="ABC2_memb-like"/>
</dbReference>
<dbReference type="AlphaFoldDB" id="A0A9D1SEG7"/>
<evidence type="ECO:0000313" key="3">
    <source>
        <dbReference type="Proteomes" id="UP000824109"/>
    </source>
</evidence>
<feature type="transmembrane region" description="Helical" evidence="1">
    <location>
        <begin position="15"/>
        <end position="39"/>
    </location>
</feature>
<reference evidence="2" key="2">
    <citation type="journal article" date="2021" name="PeerJ">
        <title>Extensive microbial diversity within the chicken gut microbiome revealed by metagenomics and culture.</title>
        <authorList>
            <person name="Gilroy R."/>
            <person name="Ravi A."/>
            <person name="Getino M."/>
            <person name="Pursley I."/>
            <person name="Horton D.L."/>
            <person name="Alikhan N.F."/>
            <person name="Baker D."/>
            <person name="Gharbi K."/>
            <person name="Hall N."/>
            <person name="Watson M."/>
            <person name="Adriaenssens E.M."/>
            <person name="Foster-Nyarko E."/>
            <person name="Jarju S."/>
            <person name="Secka A."/>
            <person name="Antonio M."/>
            <person name="Oren A."/>
            <person name="Chaudhuri R.R."/>
            <person name="La Ragione R."/>
            <person name="Hildebrand F."/>
            <person name="Pallen M.J."/>
        </authorList>
    </citation>
    <scope>NUCLEOTIDE SEQUENCE</scope>
    <source>
        <strain evidence="2">USAMLcec3-3695</strain>
    </source>
</reference>
<dbReference type="PANTHER" id="PTHR41309:SF2">
    <property type="entry name" value="MEMBRANE PROTEIN"/>
    <property type="match status" value="1"/>
</dbReference>
<feature type="transmembrane region" description="Helical" evidence="1">
    <location>
        <begin position="82"/>
        <end position="104"/>
    </location>
</feature>
<dbReference type="Pfam" id="PF13346">
    <property type="entry name" value="ABC2_membrane_5"/>
    <property type="match status" value="1"/>
</dbReference>
<evidence type="ECO:0000256" key="1">
    <source>
        <dbReference type="SAM" id="Phobius"/>
    </source>
</evidence>
<proteinExistence type="predicted"/>
<protein>
    <submittedName>
        <fullName evidence="2">ABC-2 transporter permease</fullName>
    </submittedName>
</protein>
<dbReference type="EMBL" id="DVNB01000050">
    <property type="protein sequence ID" value="HIU57126.1"/>
    <property type="molecule type" value="Genomic_DNA"/>
</dbReference>
<keyword evidence="1" id="KW-0472">Membrane</keyword>
<gene>
    <name evidence="2" type="ORF">IAA61_04855</name>
</gene>
<comment type="caution">
    <text evidence="2">The sequence shown here is derived from an EMBL/GenBank/DDBJ whole genome shotgun (WGS) entry which is preliminary data.</text>
</comment>
<keyword evidence="1" id="KW-1133">Transmembrane helix</keyword>
<dbReference type="PANTHER" id="PTHR41309">
    <property type="entry name" value="MEMBRANE PROTEIN-RELATED"/>
    <property type="match status" value="1"/>
</dbReference>
<dbReference type="Proteomes" id="UP000824109">
    <property type="component" value="Unassembled WGS sequence"/>
</dbReference>